<evidence type="ECO:0000313" key="2">
    <source>
        <dbReference type="Proteomes" id="UP000256970"/>
    </source>
</evidence>
<dbReference type="EMBL" id="FNXT01000337">
    <property type="protein sequence ID" value="SZX63698.1"/>
    <property type="molecule type" value="Genomic_DNA"/>
</dbReference>
<protein>
    <submittedName>
        <fullName evidence="1">Uncharacterized protein</fullName>
    </submittedName>
</protein>
<proteinExistence type="predicted"/>
<organism evidence="1 2">
    <name type="scientific">Tetradesmus obliquus</name>
    <name type="common">Green alga</name>
    <name type="synonym">Acutodesmus obliquus</name>
    <dbReference type="NCBI Taxonomy" id="3088"/>
    <lineage>
        <taxon>Eukaryota</taxon>
        <taxon>Viridiplantae</taxon>
        <taxon>Chlorophyta</taxon>
        <taxon>core chlorophytes</taxon>
        <taxon>Chlorophyceae</taxon>
        <taxon>CS clade</taxon>
        <taxon>Sphaeropleales</taxon>
        <taxon>Scenedesmaceae</taxon>
        <taxon>Tetradesmus</taxon>
    </lineage>
</organism>
<gene>
    <name evidence="1" type="ORF">BQ4739_LOCUS4250</name>
</gene>
<name>A0A383VDR3_TETOB</name>
<reference evidence="1 2" key="1">
    <citation type="submission" date="2016-10" db="EMBL/GenBank/DDBJ databases">
        <authorList>
            <person name="Cai Z."/>
        </authorList>
    </citation>
    <scope>NUCLEOTIDE SEQUENCE [LARGE SCALE GENOMIC DNA]</scope>
</reference>
<dbReference type="Proteomes" id="UP000256970">
    <property type="component" value="Unassembled WGS sequence"/>
</dbReference>
<keyword evidence="2" id="KW-1185">Reference proteome</keyword>
<evidence type="ECO:0000313" key="1">
    <source>
        <dbReference type="EMBL" id="SZX63698.1"/>
    </source>
</evidence>
<accession>A0A383VDR3</accession>
<sequence length="148" mass="17387">MQYRRREDNYVFWQDKFTRCSLDIPAVEKRWTLFSSCWYLVMELKYFGTPPALRYLLFLAWRGVLSRLYEAHKALVLWQAKVDAGLAARATGGAVQGFSRAMALRRLHWRNSLLGELLYAVNVAKTGRVHLLPPMKQPLQRPTFFFLF</sequence>
<dbReference type="AlphaFoldDB" id="A0A383VDR3"/>